<organism evidence="2 3">
    <name type="scientific">Methylomagnum ishizawai</name>
    <dbReference type="NCBI Taxonomy" id="1760988"/>
    <lineage>
        <taxon>Bacteria</taxon>
        <taxon>Pseudomonadati</taxon>
        <taxon>Pseudomonadota</taxon>
        <taxon>Gammaproteobacteria</taxon>
        <taxon>Methylococcales</taxon>
        <taxon>Methylococcaceae</taxon>
        <taxon>Methylomagnum</taxon>
    </lineage>
</organism>
<keyword evidence="3" id="KW-1185">Reference proteome</keyword>
<dbReference type="Proteomes" id="UP000192923">
    <property type="component" value="Unassembled WGS sequence"/>
</dbReference>
<sequence length="70" mass="7334">MPVPAVPLLLQAARIVVIPLNPAAALALSVVTVAGALACKIATQKAPLKRVRVGDFLDAEFQDRDDSTPE</sequence>
<name>A0A1Y6D303_9GAMM</name>
<dbReference type="RefSeq" id="WP_085215803.1">
    <property type="nucleotide sequence ID" value="NZ_FXAM01000001.1"/>
</dbReference>
<evidence type="ECO:0000313" key="3">
    <source>
        <dbReference type="Proteomes" id="UP000192923"/>
    </source>
</evidence>
<accession>A0A1Y6D303</accession>
<protein>
    <submittedName>
        <fullName evidence="2">Uncharacterized protein</fullName>
    </submittedName>
</protein>
<dbReference type="STRING" id="1760988.SAMN02949497_4380"/>
<keyword evidence="1" id="KW-1133">Transmembrane helix</keyword>
<keyword evidence="1" id="KW-0812">Transmembrane</keyword>
<proteinExistence type="predicted"/>
<dbReference type="AlphaFoldDB" id="A0A1Y6D303"/>
<gene>
    <name evidence="2" type="ORF">SAMN02949497_4380</name>
</gene>
<evidence type="ECO:0000256" key="1">
    <source>
        <dbReference type="SAM" id="Phobius"/>
    </source>
</evidence>
<dbReference type="EMBL" id="FXAM01000001">
    <property type="protein sequence ID" value="SMF96966.1"/>
    <property type="molecule type" value="Genomic_DNA"/>
</dbReference>
<reference evidence="2 3" key="1">
    <citation type="submission" date="2016-12" db="EMBL/GenBank/DDBJ databases">
        <authorList>
            <person name="Song W.-J."/>
            <person name="Kurnit D.M."/>
        </authorList>
    </citation>
    <scope>NUCLEOTIDE SEQUENCE [LARGE SCALE GENOMIC DNA]</scope>
    <source>
        <strain evidence="2 3">175</strain>
    </source>
</reference>
<feature type="transmembrane region" description="Helical" evidence="1">
    <location>
        <begin position="24"/>
        <end position="42"/>
    </location>
</feature>
<keyword evidence="1" id="KW-0472">Membrane</keyword>
<evidence type="ECO:0000313" key="2">
    <source>
        <dbReference type="EMBL" id="SMF96966.1"/>
    </source>
</evidence>